<keyword evidence="3" id="KW-1185">Reference proteome</keyword>
<evidence type="ECO:0000313" key="3">
    <source>
        <dbReference type="Proteomes" id="UP001431429"/>
    </source>
</evidence>
<gene>
    <name evidence="2" type="ORF">NBG84_00985</name>
</gene>
<dbReference type="InterPro" id="IPR058692">
    <property type="entry name" value="Fn3_SaeA_2nd"/>
</dbReference>
<dbReference type="Proteomes" id="UP001431429">
    <property type="component" value="Unassembled WGS sequence"/>
</dbReference>
<sequence>MGDGLMPQHFGHLLGLPAAVPPLPASPLVPRAGELFTQQRGLRLRHAADALFPDTPRPSIRFRVLDGLQVPGRGRHWRTVNRRHLADTKAAWLLLPGVDRRAVTSLFARYDRVLESDPMGLRRIALYELTALLHQDPRGCVREAARELGVDPDECEALAMAARQRPVRTAEAREGAERILDAWHSGQLRRAHTYASRIGDTGGDQRLDALFRRIARRRAGLTASLAQADRLEQAGDRAAAAALRLRAARTAVDEPVATKALLRSATGNTEISTRVAPDSVRLEWTARGDGPYRVLRGRDGRWTELTPATAATTFTDTTAPLGERHHYAVLPLEGPDDPRVSELPLRSAPVLFAPEVIEPRLTDARSRVTGQWQAPPGAREVDVERHPGGQGVAAGLDGFTDEGVAPGDHRYLVRCRYRTAAGQDTLSPGVTLLATVHTWPEAVTALDITPGADPGSIHAVWRGGQGAEVRLLDLPTYAPAEGTDLLADDLPTQSAFDHTPVNHRGVELRPPRGTRARLTAVSVLHGRARIGPSVRIELPAAVENLTVRREAPDQAHLTFDWPGDAGRVLVSWEQYGQGHERTVTKSAYLTRGGLRLDIGTAAARFRAEPVVLAEADVVIPARTTAAVELPAYLAISYDLVKPGWLAGSRRRLVLHAEYPNHPHHQDQTAADLPDFVLVARAGGTRKQPAPRPRNPADGSTVLRLSGAEIGRGEPVHRDIDLADTGESPPYTLRAFLLGPRADCTRLKEPPHERLVVR</sequence>
<reference evidence="2" key="1">
    <citation type="submission" date="2022-06" db="EMBL/GenBank/DDBJ databases">
        <title>Genome public.</title>
        <authorList>
            <person name="Sun Q."/>
        </authorList>
    </citation>
    <scope>NUCLEOTIDE SEQUENCE</scope>
    <source>
        <strain evidence="2">CWNU-1</strain>
    </source>
</reference>
<feature type="domain" description="SaeA second Fn3-like" evidence="1">
    <location>
        <begin position="360"/>
        <end position="430"/>
    </location>
</feature>
<accession>A0ABT0UEF0</accession>
<dbReference type="Pfam" id="PF25833">
    <property type="entry name" value="Fn3_SaeA_3rd"/>
    <property type="match status" value="1"/>
</dbReference>
<proteinExistence type="predicted"/>
<evidence type="ECO:0000259" key="1">
    <source>
        <dbReference type="Pfam" id="PF25833"/>
    </source>
</evidence>
<evidence type="ECO:0000313" key="2">
    <source>
        <dbReference type="EMBL" id="MCM2386899.1"/>
    </source>
</evidence>
<dbReference type="RefSeq" id="WP_250917257.1">
    <property type="nucleotide sequence ID" value="NZ_JAMQAW010000001.1"/>
</dbReference>
<organism evidence="2 3">
    <name type="scientific">Streptomyces albipurpureus</name>
    <dbReference type="NCBI Taxonomy" id="2897419"/>
    <lineage>
        <taxon>Bacteria</taxon>
        <taxon>Bacillati</taxon>
        <taxon>Actinomycetota</taxon>
        <taxon>Actinomycetes</taxon>
        <taxon>Kitasatosporales</taxon>
        <taxon>Streptomycetaceae</taxon>
        <taxon>Streptomyces</taxon>
    </lineage>
</organism>
<protein>
    <recommendedName>
        <fullName evidence="1">SaeA second Fn3-like domain-containing protein</fullName>
    </recommendedName>
</protein>
<comment type="caution">
    <text evidence="2">The sequence shown here is derived from an EMBL/GenBank/DDBJ whole genome shotgun (WGS) entry which is preliminary data.</text>
</comment>
<name>A0ABT0UEF0_9ACTN</name>
<dbReference type="EMBL" id="JAMQAW010000001">
    <property type="protein sequence ID" value="MCM2386899.1"/>
    <property type="molecule type" value="Genomic_DNA"/>
</dbReference>